<protein>
    <submittedName>
        <fullName evidence="2">Uncharacterized protein</fullName>
    </submittedName>
</protein>
<evidence type="ECO:0000256" key="1">
    <source>
        <dbReference type="SAM" id="MobiDB-lite"/>
    </source>
</evidence>
<dbReference type="AlphaFoldDB" id="A0A0P1GJP6"/>
<sequence>MTETPDFHIVLAGDTKRTALRVLIAMEFGCDTVKEEDFENAKAFFDEAHFTVNWAEGLSESRDRMEFLFASDNPVRSGDDAYDGTANVPGATDFDESASENQTFETNRFRPFTVKAIENIEQAHKTVDAELWIAESFIGTHLRAPRVAPSSDSRGRRFLAALNKKMLAVQRGVSRLLFENVPADQQDRTVRIRFHLMDYNSRDTKEGTVAKRLEKIAKASMASAPQDGATNDKDGATNDKDGATNDKDGATNAEALDMGFVVIWPENPEQPLPDGKKPLFEQVEDLIQEFRKADLPLKKPVPFVLATGEMAAAASLIGNVGSDRNTIDLLFSEIEGEPRIHPYTFSDPIAFAYGDVYINEHISMFIDNGGLNTLITAARRQELDFRLVPFDINGVDKDSGTIASIYLPQDPYMGDNDVSPLRSALFSEIAHALHREKTPDLDFWNNVGQAWYPIRTSTILAAVLAPHVPNQTDQDVQRKFWAGPSPQKETA</sequence>
<reference evidence="2 3" key="1">
    <citation type="submission" date="2015-09" db="EMBL/GenBank/DDBJ databases">
        <authorList>
            <consortium name="Swine Surveillance"/>
        </authorList>
    </citation>
    <scope>NUCLEOTIDE SEQUENCE [LARGE SCALE GENOMIC DNA]</scope>
    <source>
        <strain evidence="2 3">CECT 7648</strain>
    </source>
</reference>
<proteinExistence type="predicted"/>
<gene>
    <name evidence="2" type="ORF">TRN7648_03930</name>
</gene>
<feature type="compositionally biased region" description="Basic and acidic residues" evidence="1">
    <location>
        <begin position="230"/>
        <end position="249"/>
    </location>
</feature>
<dbReference type="STRING" id="441103.TRN7648_03930"/>
<name>A0A0P1GJP6_9RHOB</name>
<dbReference type="RefSeq" id="WP_058249284.1">
    <property type="nucleotide sequence ID" value="NZ_CYSE01000012.1"/>
</dbReference>
<evidence type="ECO:0000313" key="2">
    <source>
        <dbReference type="EMBL" id="CUH82362.1"/>
    </source>
</evidence>
<dbReference type="Proteomes" id="UP000054935">
    <property type="component" value="Unassembled WGS sequence"/>
</dbReference>
<accession>A0A0P1GJP6</accession>
<feature type="region of interest" description="Disordered" evidence="1">
    <location>
        <begin position="219"/>
        <end position="250"/>
    </location>
</feature>
<organism evidence="2 3">
    <name type="scientific">Tropicibacter naphthalenivorans</name>
    <dbReference type="NCBI Taxonomy" id="441103"/>
    <lineage>
        <taxon>Bacteria</taxon>
        <taxon>Pseudomonadati</taxon>
        <taxon>Pseudomonadota</taxon>
        <taxon>Alphaproteobacteria</taxon>
        <taxon>Rhodobacterales</taxon>
        <taxon>Roseobacteraceae</taxon>
        <taxon>Tropicibacter</taxon>
    </lineage>
</organism>
<evidence type="ECO:0000313" key="3">
    <source>
        <dbReference type="Proteomes" id="UP000054935"/>
    </source>
</evidence>
<dbReference type="EMBL" id="CYSE01000012">
    <property type="protein sequence ID" value="CUH82362.1"/>
    <property type="molecule type" value="Genomic_DNA"/>
</dbReference>
<keyword evidence="3" id="KW-1185">Reference proteome</keyword>